<sequence>MSDRKVDVAVRGRLAPRLAWRRAPCLFLHLVGKPSVSGSRQFAQHSCGIAEMVLRGRVGHAGLPGNRAKGQPTQTVTFQYDLGRLQ</sequence>
<gene>
    <name evidence="1" type="ORF">BSU04_01415</name>
</gene>
<evidence type="ECO:0000313" key="2">
    <source>
        <dbReference type="Proteomes" id="UP000214720"/>
    </source>
</evidence>
<comment type="caution">
    <text evidence="1">The sequence shown here is derived from an EMBL/GenBank/DDBJ whole genome shotgun (WGS) entry which is preliminary data.</text>
</comment>
<accession>A0A226XAQ5</accession>
<name>A0A226XAQ5_CABSO</name>
<dbReference type="EMBL" id="MTHB01000013">
    <property type="protein sequence ID" value="OXC80531.1"/>
    <property type="molecule type" value="Genomic_DNA"/>
</dbReference>
<dbReference type="AlphaFoldDB" id="A0A226XAQ5"/>
<evidence type="ECO:0000313" key="1">
    <source>
        <dbReference type="EMBL" id="OXC80531.1"/>
    </source>
</evidence>
<dbReference type="Proteomes" id="UP000214720">
    <property type="component" value="Unassembled WGS sequence"/>
</dbReference>
<organism evidence="1 2">
    <name type="scientific">Caballeronia sordidicola</name>
    <name type="common">Burkholderia sordidicola</name>
    <dbReference type="NCBI Taxonomy" id="196367"/>
    <lineage>
        <taxon>Bacteria</taxon>
        <taxon>Pseudomonadati</taxon>
        <taxon>Pseudomonadota</taxon>
        <taxon>Betaproteobacteria</taxon>
        <taxon>Burkholderiales</taxon>
        <taxon>Burkholderiaceae</taxon>
        <taxon>Caballeronia</taxon>
    </lineage>
</organism>
<protein>
    <submittedName>
        <fullName evidence="1">Uncharacterized protein</fullName>
    </submittedName>
</protein>
<proteinExistence type="predicted"/>
<reference evidence="2" key="1">
    <citation type="submission" date="2017-01" db="EMBL/GenBank/DDBJ databases">
        <title>Genome Analysis of Deinococcus marmoris KOPRI26562.</title>
        <authorList>
            <person name="Kim J.H."/>
            <person name="Oh H.-M."/>
        </authorList>
    </citation>
    <scope>NUCLEOTIDE SEQUENCE [LARGE SCALE GENOMIC DNA]</scope>
    <source>
        <strain evidence="2">PAMC 26633</strain>
    </source>
</reference>